<dbReference type="PANTHER" id="PTHR37419">
    <property type="entry name" value="SERINE/THREONINE-PROTEIN KINASE TOXIN HIPA"/>
    <property type="match status" value="1"/>
</dbReference>
<evidence type="ECO:0000256" key="3">
    <source>
        <dbReference type="ARBA" id="ARBA00022777"/>
    </source>
</evidence>
<dbReference type="InterPro" id="IPR052028">
    <property type="entry name" value="HipA_Ser/Thr_kinase"/>
</dbReference>
<dbReference type="GO" id="GO:0005829">
    <property type="term" value="C:cytosol"/>
    <property type="evidence" value="ECO:0007669"/>
    <property type="project" value="TreeGrafter"/>
</dbReference>
<comment type="caution">
    <text evidence="5">The sequence shown here is derived from an EMBL/GenBank/DDBJ whole genome shotgun (WGS) entry which is preliminary data.</text>
</comment>
<reference evidence="5 6" key="1">
    <citation type="submission" date="2020-04" db="EMBL/GenBank/DDBJ databases">
        <title>Molecular characterization of pseudomonads from Agaricus bisporus reveal novel blotch 2 pathogens in Western Europe.</title>
        <authorList>
            <person name="Taparia T."/>
            <person name="Krijger M."/>
            <person name="Haynes E."/>
            <person name="Elpinstone J.G."/>
            <person name="Noble R."/>
            <person name="Van Der Wolf J."/>
        </authorList>
    </citation>
    <scope>NUCLEOTIDE SEQUENCE [LARGE SCALE GENOMIC DNA]</scope>
    <source>
        <strain evidence="5 6">IPO3782</strain>
    </source>
</reference>
<dbReference type="Gene3D" id="1.10.1070.20">
    <property type="match status" value="1"/>
</dbReference>
<evidence type="ECO:0000313" key="6">
    <source>
        <dbReference type="Proteomes" id="UP000531950"/>
    </source>
</evidence>
<keyword evidence="3" id="KW-0418">Kinase</keyword>
<sequence length="425" mass="47592">MSRIFVYADWDGLNHSRRLGVLHARQGGASELFEFEYDPEALADPQLGLTQLDPRIALFEGPQFPPQGRDTFGVFADSSPDRWGRMLMKRRLERDKRAARVAPHTRLLESDFLLDVHDTFRVGALRFKRDENGPFLDNQDSLAAPPLIKLRELEAASRALENDTDNTAAEGSDWLRMLIAPGGSLGGARPKASVVDTDGHLWIAKFPSLRDEHDVGAWEYITGSLAEGCGLRVAPMDAERYASEHHCFRVKRFDRSALGRRVHFASAMTLTGHTDGDDASTGVSYLELARVLMTQGAETQADLRELWCRILFNVLVSNTDDHLRNHGFLLEPGRGWRLSPAYDMNPDRYGHGLKLNISEHDNALDLDLVRSVAGFFRVPLREADTLIERFKGVVNQWSTLANAVGISRRDQEEMSPAFKLSTGAQ</sequence>
<dbReference type="Proteomes" id="UP000531950">
    <property type="component" value="Unassembled WGS sequence"/>
</dbReference>
<proteinExistence type="inferred from homology"/>
<dbReference type="GO" id="GO:0004674">
    <property type="term" value="F:protein serine/threonine kinase activity"/>
    <property type="evidence" value="ECO:0007669"/>
    <property type="project" value="TreeGrafter"/>
</dbReference>
<dbReference type="Pfam" id="PF07804">
    <property type="entry name" value="HipA_C"/>
    <property type="match status" value="1"/>
</dbReference>
<feature type="domain" description="HipA-like C-terminal" evidence="4">
    <location>
        <begin position="184"/>
        <end position="397"/>
    </location>
</feature>
<evidence type="ECO:0000256" key="1">
    <source>
        <dbReference type="ARBA" id="ARBA00010164"/>
    </source>
</evidence>
<evidence type="ECO:0000256" key="2">
    <source>
        <dbReference type="ARBA" id="ARBA00022679"/>
    </source>
</evidence>
<comment type="similarity">
    <text evidence="1">Belongs to the HipA Ser/Thr kinase family.</text>
</comment>
<keyword evidence="2" id="KW-0808">Transferase</keyword>
<dbReference type="RefSeq" id="WP_177075406.1">
    <property type="nucleotide sequence ID" value="NZ_JACARG010000001.1"/>
</dbReference>
<dbReference type="EMBL" id="JACARG010000001">
    <property type="protein sequence ID" value="NWE11366.1"/>
    <property type="molecule type" value="Genomic_DNA"/>
</dbReference>
<protein>
    <submittedName>
        <fullName evidence="5">Type II toxin-antitoxin system HipA family toxin</fullName>
    </submittedName>
</protein>
<name>A0A7Y8EB47_9PSED</name>
<dbReference type="PANTHER" id="PTHR37419:SF8">
    <property type="entry name" value="TOXIN YJJJ"/>
    <property type="match status" value="1"/>
</dbReference>
<organism evidence="5 6">
    <name type="scientific">Pseudomonas yamanorum</name>
    <dbReference type="NCBI Taxonomy" id="515393"/>
    <lineage>
        <taxon>Bacteria</taxon>
        <taxon>Pseudomonadati</taxon>
        <taxon>Pseudomonadota</taxon>
        <taxon>Gammaproteobacteria</taxon>
        <taxon>Pseudomonadales</taxon>
        <taxon>Pseudomonadaceae</taxon>
        <taxon>Pseudomonas</taxon>
    </lineage>
</organism>
<dbReference type="AlphaFoldDB" id="A0A7Y8EB47"/>
<evidence type="ECO:0000259" key="4">
    <source>
        <dbReference type="Pfam" id="PF07804"/>
    </source>
</evidence>
<dbReference type="InterPro" id="IPR012893">
    <property type="entry name" value="HipA-like_C"/>
</dbReference>
<accession>A0A7Y8EB47</accession>
<gene>
    <name evidence="5" type="ORF">HX822_00345</name>
</gene>
<evidence type="ECO:0000313" key="5">
    <source>
        <dbReference type="EMBL" id="NWE11366.1"/>
    </source>
</evidence>